<dbReference type="Pfam" id="PF00497">
    <property type="entry name" value="SBP_bac_3"/>
    <property type="match status" value="1"/>
</dbReference>
<keyword evidence="2" id="KW-0813">Transport</keyword>
<protein>
    <submittedName>
        <fullName evidence="8">Glutamate ABC transporter substrate-binding protein</fullName>
    </submittedName>
</protein>
<dbReference type="InterPro" id="IPR001638">
    <property type="entry name" value="Solute-binding_3/MltF_N"/>
</dbReference>
<evidence type="ECO:0000256" key="4">
    <source>
        <dbReference type="RuleBase" id="RU003744"/>
    </source>
</evidence>
<feature type="chain" id="PRO_5045980026" evidence="6">
    <location>
        <begin position="21"/>
        <end position="343"/>
    </location>
</feature>
<feature type="signal peptide" evidence="6">
    <location>
        <begin position="1"/>
        <end position="20"/>
    </location>
</feature>
<evidence type="ECO:0000313" key="8">
    <source>
        <dbReference type="EMBL" id="GAA1854086.1"/>
    </source>
</evidence>
<accession>A0ABN2N839</accession>
<reference evidence="8 9" key="1">
    <citation type="journal article" date="2019" name="Int. J. Syst. Evol. Microbiol.">
        <title>The Global Catalogue of Microorganisms (GCM) 10K type strain sequencing project: providing services to taxonomists for standard genome sequencing and annotation.</title>
        <authorList>
            <consortium name="The Broad Institute Genomics Platform"/>
            <consortium name="The Broad Institute Genome Sequencing Center for Infectious Disease"/>
            <person name="Wu L."/>
            <person name="Ma J."/>
        </authorList>
    </citation>
    <scope>NUCLEOTIDE SEQUENCE [LARGE SCALE GENOMIC DNA]</scope>
    <source>
        <strain evidence="8 9">JCM 14326</strain>
    </source>
</reference>
<comment type="similarity">
    <text evidence="1 4">Belongs to the bacterial solute-binding protein 3 family.</text>
</comment>
<dbReference type="PANTHER" id="PTHR30085:SF6">
    <property type="entry name" value="ABC TRANSPORTER GLUTAMINE-BINDING PROTEIN GLNH"/>
    <property type="match status" value="1"/>
</dbReference>
<evidence type="ECO:0000256" key="6">
    <source>
        <dbReference type="SAM" id="SignalP"/>
    </source>
</evidence>
<keyword evidence="9" id="KW-1185">Reference proteome</keyword>
<evidence type="ECO:0000259" key="7">
    <source>
        <dbReference type="SMART" id="SM00062"/>
    </source>
</evidence>
<gene>
    <name evidence="8" type="ORF">GCM10009751_08580</name>
</gene>
<keyword evidence="3 6" id="KW-0732">Signal</keyword>
<evidence type="ECO:0000313" key="9">
    <source>
        <dbReference type="Proteomes" id="UP001501094"/>
    </source>
</evidence>
<dbReference type="SMART" id="SM00062">
    <property type="entry name" value="PBPb"/>
    <property type="match status" value="1"/>
</dbReference>
<dbReference type="Proteomes" id="UP001501094">
    <property type="component" value="Unassembled WGS sequence"/>
</dbReference>
<evidence type="ECO:0000256" key="2">
    <source>
        <dbReference type="ARBA" id="ARBA00022448"/>
    </source>
</evidence>
<evidence type="ECO:0000256" key="5">
    <source>
        <dbReference type="SAM" id="MobiDB-lite"/>
    </source>
</evidence>
<feature type="domain" description="Solute-binding protein family 3/N-terminal" evidence="7">
    <location>
        <begin position="105"/>
        <end position="326"/>
    </location>
</feature>
<dbReference type="CDD" id="cd13690">
    <property type="entry name" value="PBP2_GluB"/>
    <property type="match status" value="1"/>
</dbReference>
<dbReference type="Gene3D" id="3.40.190.10">
    <property type="entry name" value="Periplasmic binding protein-like II"/>
    <property type="match status" value="2"/>
</dbReference>
<dbReference type="EMBL" id="BAAANL010000001">
    <property type="protein sequence ID" value="GAA1854086.1"/>
    <property type="molecule type" value="Genomic_DNA"/>
</dbReference>
<organism evidence="8 9">
    <name type="scientific">Myceligenerans crystallogenes</name>
    <dbReference type="NCBI Taxonomy" id="316335"/>
    <lineage>
        <taxon>Bacteria</taxon>
        <taxon>Bacillati</taxon>
        <taxon>Actinomycetota</taxon>
        <taxon>Actinomycetes</taxon>
        <taxon>Micrococcales</taxon>
        <taxon>Promicromonosporaceae</taxon>
        <taxon>Myceligenerans</taxon>
    </lineage>
</organism>
<sequence length="343" mass="36036">MTAAASAGRLAAAALTGLLAAVLAGCAVPGAAPTPSYALHGGHDVSRGAPRAAARTPSSDLSHLLETRQTCADGRPATASYAPDGARPGTIPDGSTMARIRERGSLRVGISADTLRMSARNPFTGEIEGFDIDVARSIAEAILGDPGKVTFRVITSAQREEVLEAHEVDVVVRTFTITCERWRDIAFSAEYYHAGQKLLVPMSSKVTDAEGLQGQRVCAPQDTTSLALLQTWGGVTPVAADTHTECLALFQQGRVDAVTGDDTVLAGFAAQDPYAKVVGDAVGDEPYGVGIPADQVDMVRFVNAVLERRADDGAWRASHDRWLTDVLGHAPGAPEPVYGRRVP</sequence>
<comment type="caution">
    <text evidence="8">The sequence shown here is derived from an EMBL/GenBank/DDBJ whole genome shotgun (WGS) entry which is preliminary data.</text>
</comment>
<dbReference type="SUPFAM" id="SSF53850">
    <property type="entry name" value="Periplasmic binding protein-like II"/>
    <property type="match status" value="1"/>
</dbReference>
<proteinExistence type="inferred from homology"/>
<dbReference type="InterPro" id="IPR051455">
    <property type="entry name" value="Bact_solute-bind_prot3"/>
</dbReference>
<feature type="region of interest" description="Disordered" evidence="5">
    <location>
        <begin position="72"/>
        <end position="96"/>
    </location>
</feature>
<name>A0ABN2N839_9MICO</name>
<evidence type="ECO:0000256" key="3">
    <source>
        <dbReference type="ARBA" id="ARBA00022729"/>
    </source>
</evidence>
<dbReference type="RefSeq" id="WP_344099836.1">
    <property type="nucleotide sequence ID" value="NZ_BAAANL010000001.1"/>
</dbReference>
<dbReference type="PROSITE" id="PS01039">
    <property type="entry name" value="SBP_BACTERIAL_3"/>
    <property type="match status" value="1"/>
</dbReference>
<evidence type="ECO:0000256" key="1">
    <source>
        <dbReference type="ARBA" id="ARBA00010333"/>
    </source>
</evidence>
<dbReference type="InterPro" id="IPR018313">
    <property type="entry name" value="SBP_3_CS"/>
</dbReference>
<dbReference type="PANTHER" id="PTHR30085">
    <property type="entry name" value="AMINO ACID ABC TRANSPORTER PERMEASE"/>
    <property type="match status" value="1"/>
</dbReference>